<accession>A0A1X0S607</accession>
<evidence type="ECO:0000313" key="1">
    <source>
        <dbReference type="EMBL" id="ORE19619.1"/>
    </source>
</evidence>
<organism evidence="1 2">
    <name type="scientific">Rhizopus microsporus</name>
    <dbReference type="NCBI Taxonomy" id="58291"/>
    <lineage>
        <taxon>Eukaryota</taxon>
        <taxon>Fungi</taxon>
        <taxon>Fungi incertae sedis</taxon>
        <taxon>Mucoromycota</taxon>
        <taxon>Mucoromycotina</taxon>
        <taxon>Mucoromycetes</taxon>
        <taxon>Mucorales</taxon>
        <taxon>Mucorineae</taxon>
        <taxon>Rhizopodaceae</taxon>
        <taxon>Rhizopus</taxon>
    </lineage>
</organism>
<sequence length="202" mass="23142">MSESLVLEQYTPFTREATVDIDSWKNIIENSPAHHAVFWIYMNKTNGDVSILNKEDQFYAKAPALTSLIFVEKDPNNGQYLYDIPEIDALHGYLTTSYTTSVITNVGLHLTRNIRRNIFVVFKRSFLEYKTQIRSPISVLSIATNTNNEKNKITLEYGISSDGHIVYVLFSAEAIEMLPEINDDEQLSPISVDIIQLEKRYL</sequence>
<evidence type="ECO:0000313" key="2">
    <source>
        <dbReference type="Proteomes" id="UP000242381"/>
    </source>
</evidence>
<reference evidence="1 2" key="1">
    <citation type="journal article" date="2016" name="Proc. Natl. Acad. Sci. U.S.A.">
        <title>Lipid metabolic changes in an early divergent fungus govern the establishment of a mutualistic symbiosis with endobacteria.</title>
        <authorList>
            <person name="Lastovetsky O.A."/>
            <person name="Gaspar M.L."/>
            <person name="Mondo S.J."/>
            <person name="LaButti K.M."/>
            <person name="Sandor L."/>
            <person name="Grigoriev I.V."/>
            <person name="Henry S.A."/>
            <person name="Pawlowska T.E."/>
        </authorList>
    </citation>
    <scope>NUCLEOTIDE SEQUENCE [LARGE SCALE GENOMIC DNA]</scope>
    <source>
        <strain evidence="1 2">ATCC 11559</strain>
    </source>
</reference>
<dbReference type="EMBL" id="KV921307">
    <property type="protein sequence ID" value="ORE19619.1"/>
    <property type="molecule type" value="Genomic_DNA"/>
</dbReference>
<protein>
    <submittedName>
        <fullName evidence="1">Uncharacterized protein</fullName>
    </submittedName>
</protein>
<dbReference type="AlphaFoldDB" id="A0A1X0S607"/>
<dbReference type="VEuPathDB" id="FungiDB:BCV72DRAFT_302767"/>
<dbReference type="Proteomes" id="UP000242381">
    <property type="component" value="Unassembled WGS sequence"/>
</dbReference>
<gene>
    <name evidence="1" type="ORF">BCV71DRAFT_262794</name>
</gene>
<dbReference type="VEuPathDB" id="FungiDB:BCV72DRAFT_242906"/>
<proteinExistence type="predicted"/>
<name>A0A1X0S607_RHIZD</name>